<sequence length="97" mass="10528">MEVPASSGCGASQVKPFVVKTSWAHLQALRCPTGKTSKPSVNPRGQKYSTLPKFGNRVCVAYSGPRKRGASRSSRTRAGRRWAWVTSARRVLQGGQP</sequence>
<organism evidence="1 2">
    <name type="scientific">Bradyrhizobium cytisi</name>
    <dbReference type="NCBI Taxonomy" id="515489"/>
    <lineage>
        <taxon>Bacteria</taxon>
        <taxon>Pseudomonadati</taxon>
        <taxon>Pseudomonadota</taxon>
        <taxon>Alphaproteobacteria</taxon>
        <taxon>Hyphomicrobiales</taxon>
        <taxon>Nitrobacteraceae</taxon>
        <taxon>Bradyrhizobium</taxon>
    </lineage>
</organism>
<dbReference type="Proteomes" id="UP000324853">
    <property type="component" value="Unassembled WGS sequence"/>
</dbReference>
<proteinExistence type="predicted"/>
<name>A0A5S4WIA6_9BRAD</name>
<gene>
    <name evidence="1" type="ORF">FXB38_23205</name>
</gene>
<dbReference type="EMBL" id="VSSR01000039">
    <property type="protein sequence ID" value="TYL81188.1"/>
    <property type="molecule type" value="Genomic_DNA"/>
</dbReference>
<reference evidence="1 2" key="1">
    <citation type="submission" date="2019-08" db="EMBL/GenBank/DDBJ databases">
        <title>Bradyrhizobium hipponensis sp. nov., a rhizobium isolated from a Lupinus angustifolius root nodule in Tunisia.</title>
        <authorList>
            <person name="Off K."/>
            <person name="Rejili M."/>
            <person name="Mars M."/>
            <person name="Brachmann A."/>
            <person name="Marin M."/>
        </authorList>
    </citation>
    <scope>NUCLEOTIDE SEQUENCE [LARGE SCALE GENOMIC DNA]</scope>
    <source>
        <strain evidence="1 2">CTAW11</strain>
    </source>
</reference>
<dbReference type="AlphaFoldDB" id="A0A5S4WIA6"/>
<comment type="caution">
    <text evidence="1">The sequence shown here is derived from an EMBL/GenBank/DDBJ whole genome shotgun (WGS) entry which is preliminary data.</text>
</comment>
<accession>A0A5S4WIA6</accession>
<protein>
    <submittedName>
        <fullName evidence="1">Uncharacterized protein</fullName>
    </submittedName>
</protein>
<evidence type="ECO:0000313" key="2">
    <source>
        <dbReference type="Proteomes" id="UP000324853"/>
    </source>
</evidence>
<evidence type="ECO:0000313" key="1">
    <source>
        <dbReference type="EMBL" id="TYL81188.1"/>
    </source>
</evidence>
<dbReference type="OrthoDB" id="8250082at2"/>
<keyword evidence="2" id="KW-1185">Reference proteome</keyword>